<dbReference type="InterPro" id="IPR045122">
    <property type="entry name" value="Csc1-like"/>
</dbReference>
<proteinExistence type="inferred from homology"/>
<feature type="domain" description="CSC1/OSCA1-like cytosolic" evidence="12">
    <location>
        <begin position="208"/>
        <end position="296"/>
    </location>
</feature>
<feature type="domain" description="CSC1/OSCA1-like cytosolic" evidence="12">
    <location>
        <begin position="542"/>
        <end position="661"/>
    </location>
</feature>
<dbReference type="AlphaFoldDB" id="A0A6G1HGS8"/>
<dbReference type="GO" id="GO:0005227">
    <property type="term" value="F:calcium-activated cation channel activity"/>
    <property type="evidence" value="ECO:0007669"/>
    <property type="project" value="InterPro"/>
</dbReference>
<dbReference type="Pfam" id="PF12621">
    <property type="entry name" value="PHM7_ext"/>
    <property type="match status" value="1"/>
</dbReference>
<evidence type="ECO:0000256" key="4">
    <source>
        <dbReference type="ARBA" id="ARBA00022692"/>
    </source>
</evidence>
<evidence type="ECO:0000313" key="14">
    <source>
        <dbReference type="Proteomes" id="UP000800041"/>
    </source>
</evidence>
<feature type="compositionally biased region" description="Basic and acidic residues" evidence="7">
    <location>
        <begin position="1093"/>
        <end position="1112"/>
    </location>
</feature>
<feature type="transmembrane region" description="Helical" evidence="8">
    <location>
        <begin position="34"/>
        <end position="55"/>
    </location>
</feature>
<feature type="compositionally biased region" description="Basic and acidic residues" evidence="7">
    <location>
        <begin position="500"/>
        <end position="513"/>
    </location>
</feature>
<accession>A0A6G1HGS8</accession>
<dbReference type="Pfam" id="PF14703">
    <property type="entry name" value="PHM7_cyt"/>
    <property type="match status" value="2"/>
</dbReference>
<evidence type="ECO:0000259" key="12">
    <source>
        <dbReference type="Pfam" id="PF14703"/>
    </source>
</evidence>
<gene>
    <name evidence="13" type="ORF">K402DRAFT_366635</name>
</gene>
<keyword evidence="5 8" id="KW-1133">Transmembrane helix</keyword>
<feature type="compositionally biased region" description="Basic and acidic residues" evidence="7">
    <location>
        <begin position="521"/>
        <end position="531"/>
    </location>
</feature>
<keyword evidence="4 8" id="KW-0812">Transmembrane</keyword>
<feature type="transmembrane region" description="Helical" evidence="8">
    <location>
        <begin position="765"/>
        <end position="789"/>
    </location>
</feature>
<evidence type="ECO:0000256" key="7">
    <source>
        <dbReference type="SAM" id="MobiDB-lite"/>
    </source>
</evidence>
<feature type="transmembrane region" description="Helical" evidence="8">
    <location>
        <begin position="163"/>
        <end position="182"/>
    </location>
</feature>
<feature type="domain" description="CSC1/OSCA1-like N-terminal transmembrane" evidence="11">
    <location>
        <begin position="34"/>
        <end position="184"/>
    </location>
</feature>
<dbReference type="InterPro" id="IPR027815">
    <property type="entry name" value="CSC1/OSCA1-like_cyt"/>
</dbReference>
<keyword evidence="6 8" id="KW-0472">Membrane</keyword>
<feature type="region of interest" description="Disordered" evidence="7">
    <location>
        <begin position="271"/>
        <end position="298"/>
    </location>
</feature>
<dbReference type="InterPro" id="IPR003864">
    <property type="entry name" value="CSC1/OSCA1-like_7TM"/>
</dbReference>
<comment type="subcellular location">
    <subcellularLocation>
        <location evidence="1">Membrane</location>
        <topology evidence="1">Multi-pass membrane protein</topology>
    </subcellularLocation>
</comment>
<feature type="compositionally biased region" description="Polar residues" evidence="7">
    <location>
        <begin position="334"/>
        <end position="343"/>
    </location>
</feature>
<keyword evidence="14" id="KW-1185">Reference proteome</keyword>
<feature type="region of interest" description="Disordered" evidence="7">
    <location>
        <begin position="371"/>
        <end position="538"/>
    </location>
</feature>
<dbReference type="OrthoDB" id="1076608at2759"/>
<dbReference type="PANTHER" id="PTHR13018">
    <property type="entry name" value="PROBABLE MEMBRANE PROTEIN DUF221-RELATED"/>
    <property type="match status" value="1"/>
</dbReference>
<feature type="compositionally biased region" description="Polar residues" evidence="7">
    <location>
        <begin position="1070"/>
        <end position="1083"/>
    </location>
</feature>
<dbReference type="InterPro" id="IPR022257">
    <property type="entry name" value="PHM7_ext"/>
</dbReference>
<organism evidence="13 14">
    <name type="scientific">Aulographum hederae CBS 113979</name>
    <dbReference type="NCBI Taxonomy" id="1176131"/>
    <lineage>
        <taxon>Eukaryota</taxon>
        <taxon>Fungi</taxon>
        <taxon>Dikarya</taxon>
        <taxon>Ascomycota</taxon>
        <taxon>Pezizomycotina</taxon>
        <taxon>Dothideomycetes</taxon>
        <taxon>Pleosporomycetidae</taxon>
        <taxon>Aulographales</taxon>
        <taxon>Aulographaceae</taxon>
    </lineage>
</organism>
<feature type="region of interest" description="Disordered" evidence="7">
    <location>
        <begin position="1053"/>
        <end position="1126"/>
    </location>
</feature>
<evidence type="ECO:0000256" key="5">
    <source>
        <dbReference type="ARBA" id="ARBA00022989"/>
    </source>
</evidence>
<evidence type="ECO:0000259" key="9">
    <source>
        <dbReference type="Pfam" id="PF02714"/>
    </source>
</evidence>
<sequence length="1247" mass="140732">MDVLHSFLPRDITDDLSSNSGQGQSKQNLSFGSFVGALGTSLVIFGVQILAFIILRGRLPRIYAPRTYLVPERERAKPISSGLFSWIAPLFKTSSSEFINRCGLDAYLFLRYLRMLLKIFVPLAIVILPILLPLNKIGPNVPGISGMDEYGMQNVSPDRTSRLWAHLVLAVGVVIYVCYIFYDELRKYVRLRQAYLTSPQHRLRASATTVLVSNIPMKWNNKDALDALYDVFPGGIRNIWINHNFDELSALVSLRDKFASSLESAETSLVRNAKKAQMKKQAKDNKKSGVKKSRKERKDILKSLNEAGEKDAKDSGISANNPHQIAHTLEEALDSTSSRSTSPEQKEKEKFHIPLVGEGLEAVGQGFNTIGRGFRDLGDTVAGGVARPFGRRRKEQEHNETRREEEEDADPNSPDTFVNPGMGATPKTIDAPTEYRESVETSRSKPRPLPFDGSADAAASKNAFKRALESAQHKSSHHAFPSPQPFRRQEDEFPLSPQNPEDRYSGVGERSDKVAAPTKVESSKEEKEDFKPSTPYDDGYDEEAELKADEEAAWRKFLQPKDRETMRVSVFENTSWWPSLPLIGKKVDTIYYCRWKLAQLNYQIEKLQKSPDDFPTMNSAFIQFNHQVAAHMACQALSHHVPKHMAPRIIEVSPNDVLWDNLSMVWWQRYARTIGVVLVVVASIIFWAIPVSFTGALSQVSQLQETIPWLAWLANMPKAAIAIVQGVGPALLLAILTALYPIFLRFLARFQGHTTGVGSELDVQNYFFAFTFVQVFLVVSVATGITSVIQDLVSDPLSVPQTLASNLPKASNYFFSYMILQALSASAGNLLQIGALAVNYLLAPILDSTARDKWKRQRNLQSIQWGTFFPIYTNFACIGLVYSVISPLILVFNIITFGVFWLAYRYVTLYVLTYTFDTGGLLFPKAINQMFTGLYFMELCLIGLFFVFRNEQDNAAATPQAIIMIVVLLLTVLYQIVLNEAFAPLYRYIPISMEDEAVERDEEFAAMQSKRWQMVDEEQEGDNLQDVLEERERREQQESDNAQAIELRQIEARRKARNSETTVGARDSPNLLSTQSWRTQQQQGEDEPTPLSRESESRRRSTWAERSRDRKASTAGTGGLHGLHGPLPAHIRRKIMEQAKPKVDLEAQLAISNALYGGFSDELEDLTAEERDKLVQKAFLHHALRAPRPCVWIPRDDLGVADDEVRRTAERYEHVWIENSYSALDAKGKVLFKRPPPDFQEIDLIQL</sequence>
<evidence type="ECO:0000256" key="2">
    <source>
        <dbReference type="ARBA" id="ARBA00007779"/>
    </source>
</evidence>
<dbReference type="GO" id="GO:0005886">
    <property type="term" value="C:plasma membrane"/>
    <property type="evidence" value="ECO:0007669"/>
    <property type="project" value="TreeGrafter"/>
</dbReference>
<reference evidence="13" key="1">
    <citation type="journal article" date="2020" name="Stud. Mycol.">
        <title>101 Dothideomycetes genomes: a test case for predicting lifestyles and emergence of pathogens.</title>
        <authorList>
            <person name="Haridas S."/>
            <person name="Albert R."/>
            <person name="Binder M."/>
            <person name="Bloem J."/>
            <person name="Labutti K."/>
            <person name="Salamov A."/>
            <person name="Andreopoulos B."/>
            <person name="Baker S."/>
            <person name="Barry K."/>
            <person name="Bills G."/>
            <person name="Bluhm B."/>
            <person name="Cannon C."/>
            <person name="Castanera R."/>
            <person name="Culley D."/>
            <person name="Daum C."/>
            <person name="Ezra D."/>
            <person name="Gonzalez J."/>
            <person name="Henrissat B."/>
            <person name="Kuo A."/>
            <person name="Liang C."/>
            <person name="Lipzen A."/>
            <person name="Lutzoni F."/>
            <person name="Magnuson J."/>
            <person name="Mondo S."/>
            <person name="Nolan M."/>
            <person name="Ohm R."/>
            <person name="Pangilinan J."/>
            <person name="Park H.-J."/>
            <person name="Ramirez L."/>
            <person name="Alfaro M."/>
            <person name="Sun H."/>
            <person name="Tritt A."/>
            <person name="Yoshinaga Y."/>
            <person name="Zwiers L.-H."/>
            <person name="Turgeon B."/>
            <person name="Goodwin S."/>
            <person name="Spatafora J."/>
            <person name="Crous P."/>
            <person name="Grigoriev I."/>
        </authorList>
    </citation>
    <scope>NUCLEOTIDE SEQUENCE</scope>
    <source>
        <strain evidence="13">CBS 113979</strain>
    </source>
</reference>
<feature type="transmembrane region" description="Helical" evidence="8">
    <location>
        <begin position="670"/>
        <end position="689"/>
    </location>
</feature>
<keyword evidence="3" id="KW-0813">Transport</keyword>
<feature type="transmembrane region" description="Helical" evidence="8">
    <location>
        <begin position="115"/>
        <end position="132"/>
    </location>
</feature>
<dbReference type="PANTHER" id="PTHR13018:SF20">
    <property type="entry name" value="SPORULATION-SPECIFIC PROTEIN 75"/>
    <property type="match status" value="1"/>
</dbReference>
<dbReference type="InterPro" id="IPR032880">
    <property type="entry name" value="CSC1/OSCA1-like_N"/>
</dbReference>
<name>A0A6G1HGS8_9PEZI</name>
<feature type="transmembrane region" description="Helical" evidence="8">
    <location>
        <begin position="960"/>
        <end position="978"/>
    </location>
</feature>
<protein>
    <submittedName>
        <fullName evidence="13">DUF221-domain-containing protein</fullName>
    </submittedName>
</protein>
<dbReference type="Pfam" id="PF13967">
    <property type="entry name" value="RSN1_TM"/>
    <property type="match status" value="1"/>
</dbReference>
<feature type="transmembrane region" description="Helical" evidence="8">
    <location>
        <begin position="891"/>
        <end position="914"/>
    </location>
</feature>
<dbReference type="EMBL" id="ML977137">
    <property type="protein sequence ID" value="KAF1992441.1"/>
    <property type="molecule type" value="Genomic_DNA"/>
</dbReference>
<feature type="transmembrane region" description="Helical" evidence="8">
    <location>
        <begin position="863"/>
        <end position="885"/>
    </location>
</feature>
<feature type="region of interest" description="Disordered" evidence="7">
    <location>
        <begin position="332"/>
        <end position="353"/>
    </location>
</feature>
<evidence type="ECO:0000313" key="13">
    <source>
        <dbReference type="EMBL" id="KAF1992441.1"/>
    </source>
</evidence>
<feature type="transmembrane region" description="Helical" evidence="8">
    <location>
        <begin position="926"/>
        <end position="948"/>
    </location>
</feature>
<evidence type="ECO:0000256" key="8">
    <source>
        <dbReference type="SAM" id="Phobius"/>
    </source>
</evidence>
<dbReference type="Pfam" id="PF02714">
    <property type="entry name" value="RSN1_7TM"/>
    <property type="match status" value="1"/>
</dbReference>
<evidence type="ECO:0000256" key="3">
    <source>
        <dbReference type="ARBA" id="ARBA00022448"/>
    </source>
</evidence>
<dbReference type="Proteomes" id="UP000800041">
    <property type="component" value="Unassembled WGS sequence"/>
</dbReference>
<feature type="transmembrane region" description="Helical" evidence="8">
    <location>
        <begin position="719"/>
        <end position="744"/>
    </location>
</feature>
<evidence type="ECO:0000256" key="1">
    <source>
        <dbReference type="ARBA" id="ARBA00004141"/>
    </source>
</evidence>
<feature type="domain" description="10TM putative phosphate transporter extracellular tail" evidence="10">
    <location>
        <begin position="1168"/>
        <end position="1238"/>
    </location>
</feature>
<feature type="compositionally biased region" description="Basic and acidic residues" evidence="7">
    <location>
        <begin position="394"/>
        <end position="404"/>
    </location>
</feature>
<feature type="compositionally biased region" description="Basic and acidic residues" evidence="7">
    <location>
        <begin position="433"/>
        <end position="443"/>
    </location>
</feature>
<evidence type="ECO:0000259" key="10">
    <source>
        <dbReference type="Pfam" id="PF12621"/>
    </source>
</evidence>
<comment type="similarity">
    <text evidence="2">Belongs to the CSC1 (TC 1.A.17) family.</text>
</comment>
<evidence type="ECO:0000256" key="6">
    <source>
        <dbReference type="ARBA" id="ARBA00023136"/>
    </source>
</evidence>
<feature type="domain" description="CSC1/OSCA1-like 7TM region" evidence="9">
    <location>
        <begin position="672"/>
        <end position="945"/>
    </location>
</feature>
<evidence type="ECO:0000259" key="11">
    <source>
        <dbReference type="Pfam" id="PF13967"/>
    </source>
</evidence>